<organism evidence="1 2">
    <name type="scientific">Penicillium canariense</name>
    <dbReference type="NCBI Taxonomy" id="189055"/>
    <lineage>
        <taxon>Eukaryota</taxon>
        <taxon>Fungi</taxon>
        <taxon>Dikarya</taxon>
        <taxon>Ascomycota</taxon>
        <taxon>Pezizomycotina</taxon>
        <taxon>Eurotiomycetes</taxon>
        <taxon>Eurotiomycetidae</taxon>
        <taxon>Eurotiales</taxon>
        <taxon>Aspergillaceae</taxon>
        <taxon>Penicillium</taxon>
    </lineage>
</organism>
<sequence>MAAFLTGTGLRHGDLPLQYSVLRPVQAGVIARSALLGDFLEAQSAVPLPHLLIHASVLRMAAPAVVAALVYLSSATSHGWYWMPYASNLASASILPFLVEPRHRYLPPGERAMDVDFSGTGDG</sequence>
<evidence type="ECO:0000313" key="1">
    <source>
        <dbReference type="EMBL" id="KAJ5168672.1"/>
    </source>
</evidence>
<gene>
    <name evidence="1" type="ORF">N7482_004266</name>
</gene>
<name>A0A9W9LPF0_9EURO</name>
<evidence type="ECO:0000313" key="2">
    <source>
        <dbReference type="Proteomes" id="UP001149163"/>
    </source>
</evidence>
<dbReference type="Proteomes" id="UP001149163">
    <property type="component" value="Unassembled WGS sequence"/>
</dbReference>
<reference evidence="1" key="1">
    <citation type="submission" date="2022-11" db="EMBL/GenBank/DDBJ databases">
        <authorList>
            <person name="Petersen C."/>
        </authorList>
    </citation>
    <scope>NUCLEOTIDE SEQUENCE</scope>
    <source>
        <strain evidence="1">IBT 26290</strain>
    </source>
</reference>
<dbReference type="RefSeq" id="XP_056545133.1">
    <property type="nucleotide sequence ID" value="XM_056686391.1"/>
</dbReference>
<dbReference type="EMBL" id="JAPQKN010000002">
    <property type="protein sequence ID" value="KAJ5168672.1"/>
    <property type="molecule type" value="Genomic_DNA"/>
</dbReference>
<comment type="caution">
    <text evidence="1">The sequence shown here is derived from an EMBL/GenBank/DDBJ whole genome shotgun (WGS) entry which is preliminary data.</text>
</comment>
<keyword evidence="2" id="KW-1185">Reference proteome</keyword>
<dbReference type="AlphaFoldDB" id="A0A9W9LPF0"/>
<proteinExistence type="predicted"/>
<accession>A0A9W9LPF0</accession>
<dbReference type="GeneID" id="81425567"/>
<reference evidence="1" key="2">
    <citation type="journal article" date="2023" name="IMA Fungus">
        <title>Comparative genomic study of the Penicillium genus elucidates a diverse pangenome and 15 lateral gene transfer events.</title>
        <authorList>
            <person name="Petersen C."/>
            <person name="Sorensen T."/>
            <person name="Nielsen M.R."/>
            <person name="Sondergaard T.E."/>
            <person name="Sorensen J.L."/>
            <person name="Fitzpatrick D.A."/>
            <person name="Frisvad J.C."/>
            <person name="Nielsen K.L."/>
        </authorList>
    </citation>
    <scope>NUCLEOTIDE SEQUENCE</scope>
    <source>
        <strain evidence="1">IBT 26290</strain>
    </source>
</reference>
<protein>
    <submittedName>
        <fullName evidence="1">Uncharacterized protein</fullName>
    </submittedName>
</protein>